<evidence type="ECO:0000313" key="7">
    <source>
        <dbReference type="EMBL" id="KAK6928218.1"/>
    </source>
</evidence>
<feature type="region of interest" description="Disordered" evidence="5">
    <location>
        <begin position="425"/>
        <end position="551"/>
    </location>
</feature>
<feature type="region of interest" description="Disordered" evidence="5">
    <location>
        <begin position="307"/>
        <end position="326"/>
    </location>
</feature>
<feature type="compositionally biased region" description="Basic and acidic residues" evidence="5">
    <location>
        <begin position="430"/>
        <end position="442"/>
    </location>
</feature>
<protein>
    <submittedName>
        <fullName evidence="7">IQ motif, EF-hand binding site</fullName>
    </submittedName>
</protein>
<feature type="compositionally biased region" description="Polar residues" evidence="5">
    <location>
        <begin position="503"/>
        <end position="516"/>
    </location>
</feature>
<feature type="compositionally biased region" description="Basic and acidic residues" evidence="5">
    <location>
        <begin position="313"/>
        <end position="325"/>
    </location>
</feature>
<dbReference type="Pfam" id="PF00612">
    <property type="entry name" value="IQ"/>
    <property type="match status" value="2"/>
</dbReference>
<comment type="function">
    <text evidence="4">May be involved in cooperative interactions with calmodulins or calmodulin-like proteins. Recruits calmodulin proteins to microtubules, thus being a potential scaffold in cellular signaling and trafficking. May associate with nucleic acids and regulate gene expression at the transcriptional or post-transcriptional level.</text>
</comment>
<gene>
    <name evidence="7" type="ORF">RJ641_006809</name>
</gene>
<keyword evidence="8" id="KW-1185">Reference proteome</keyword>
<keyword evidence="1" id="KW-0112">Calmodulin-binding</keyword>
<dbReference type="Pfam" id="PF13178">
    <property type="entry name" value="DUF4005"/>
    <property type="match status" value="1"/>
</dbReference>
<dbReference type="GO" id="GO:0005516">
    <property type="term" value="F:calmodulin binding"/>
    <property type="evidence" value="ECO:0007669"/>
    <property type="project" value="UniProtKB-KW"/>
</dbReference>
<proteinExistence type="inferred from homology"/>
<feature type="region of interest" description="Disordered" evidence="5">
    <location>
        <begin position="217"/>
        <end position="299"/>
    </location>
</feature>
<dbReference type="PANTHER" id="PTHR32295:SF279">
    <property type="entry name" value="PROTEIN IQ-DOMAIN 31-LIKE"/>
    <property type="match status" value="1"/>
</dbReference>
<dbReference type="SMART" id="SM00015">
    <property type="entry name" value="IQ"/>
    <property type="match status" value="2"/>
</dbReference>
<dbReference type="SUPFAM" id="SSF52540">
    <property type="entry name" value="P-loop containing nucleoside triphosphate hydrolases"/>
    <property type="match status" value="1"/>
</dbReference>
<dbReference type="CDD" id="cd23767">
    <property type="entry name" value="IQCD"/>
    <property type="match status" value="1"/>
</dbReference>
<dbReference type="AlphaFoldDB" id="A0AAN8ZC58"/>
<evidence type="ECO:0000256" key="4">
    <source>
        <dbReference type="ARBA" id="ARBA00045534"/>
    </source>
</evidence>
<dbReference type="PROSITE" id="PS50096">
    <property type="entry name" value="IQ"/>
    <property type="match status" value="2"/>
</dbReference>
<dbReference type="InterPro" id="IPR000048">
    <property type="entry name" value="IQ_motif_EF-hand-BS"/>
</dbReference>
<evidence type="ECO:0000256" key="3">
    <source>
        <dbReference type="ARBA" id="ARBA00024378"/>
    </source>
</evidence>
<feature type="compositionally biased region" description="Polar residues" evidence="5">
    <location>
        <begin position="254"/>
        <end position="268"/>
    </location>
</feature>
<feature type="compositionally biased region" description="Basic and acidic residues" evidence="5">
    <location>
        <begin position="528"/>
        <end position="544"/>
    </location>
</feature>
<accession>A0AAN8ZC58</accession>
<evidence type="ECO:0000256" key="1">
    <source>
        <dbReference type="ARBA" id="ARBA00022860"/>
    </source>
</evidence>
<comment type="subunit">
    <text evidence="3">Binds to multiple calmodulin (CaM) in the presence of Ca(2+) and CaM-like proteins.</text>
</comment>
<comment type="similarity">
    <text evidence="2">Belongs to the IQD family.</text>
</comment>
<evidence type="ECO:0000313" key="8">
    <source>
        <dbReference type="Proteomes" id="UP001370490"/>
    </source>
</evidence>
<dbReference type="InterPro" id="IPR025064">
    <property type="entry name" value="DUF4005"/>
</dbReference>
<dbReference type="PANTHER" id="PTHR32295">
    <property type="entry name" value="IQ-DOMAIN 5-RELATED"/>
    <property type="match status" value="1"/>
</dbReference>
<reference evidence="7 8" key="1">
    <citation type="submission" date="2023-12" db="EMBL/GenBank/DDBJ databases">
        <title>A high-quality genome assembly for Dillenia turbinata (Dilleniales).</title>
        <authorList>
            <person name="Chanderbali A."/>
        </authorList>
    </citation>
    <scope>NUCLEOTIDE SEQUENCE [LARGE SCALE GENOMIC DNA]</scope>
    <source>
        <strain evidence="7">LSX21</strain>
        <tissue evidence="7">Leaf</tissue>
    </source>
</reference>
<feature type="domain" description="DUF4005" evidence="6">
    <location>
        <begin position="456"/>
        <end position="524"/>
    </location>
</feature>
<comment type="caution">
    <text evidence="7">The sequence shown here is derived from an EMBL/GenBank/DDBJ whole genome shotgun (WGS) entry which is preliminary data.</text>
</comment>
<name>A0AAN8ZC58_9MAGN</name>
<evidence type="ECO:0000259" key="6">
    <source>
        <dbReference type="Pfam" id="PF13178"/>
    </source>
</evidence>
<dbReference type="Proteomes" id="UP001370490">
    <property type="component" value="Unassembled WGS sequence"/>
</dbReference>
<feature type="compositionally biased region" description="Basic and acidic residues" evidence="5">
    <location>
        <begin position="220"/>
        <end position="230"/>
    </location>
</feature>
<dbReference type="InterPro" id="IPR027417">
    <property type="entry name" value="P-loop_NTPase"/>
</dbReference>
<evidence type="ECO:0000256" key="5">
    <source>
        <dbReference type="SAM" id="MobiDB-lite"/>
    </source>
</evidence>
<dbReference type="Gene3D" id="1.20.5.190">
    <property type="match status" value="1"/>
</dbReference>
<dbReference type="EMBL" id="JBAMMX010000014">
    <property type="protein sequence ID" value="KAK6928218.1"/>
    <property type="molecule type" value="Genomic_DNA"/>
</dbReference>
<sequence>MGKSPGKWIKTLLFGKKSSKSNISKKARGQKETFIAAKSHSGGLHEDPPADLNLEIHSTNGNGENALLERGTSANLPPDVIVSLPEDWDTGFSELSNAEITRQEQAAVKLQAAFRGYLARRASKALKGIIRLQALVRGHLVRRQAVATLISVTGIVKLQAVIRGQRVRLSDPGLKVQKILLLASQKSAMLLRLQYDSAHPNSSWNWVERWSVSNSWEVPEQSKKSDDSRSQKKHGNGPAPEAESGKSKRGSRKGLTTNSDSFSLPSATENEKPKRSIRKVLSHQAESVPESPQTELERVKRNLRKVSAATAEATDKSETASEKPKPCLKKLHAPVLGVSEGIDDSCEKTKQSLQKLSSYPSELGIDVSSEQKNDPIVKDFKQLEIETSPKSLPVTGYVDMLKDHPYVEETPLLENGEKIEGILAANAELSSKDDHTNKENQRTRRRKSFPAKQELSENGAENTPTLPSYMAATESAKAKLRGQASPRFGQDGPENGFTRRHSLPSSTNGKASSPSPRMQKLVQANGRTRSDRSLLSSRDGHEKVTQVGWRR</sequence>
<organism evidence="7 8">
    <name type="scientific">Dillenia turbinata</name>
    <dbReference type="NCBI Taxonomy" id="194707"/>
    <lineage>
        <taxon>Eukaryota</taxon>
        <taxon>Viridiplantae</taxon>
        <taxon>Streptophyta</taxon>
        <taxon>Embryophyta</taxon>
        <taxon>Tracheophyta</taxon>
        <taxon>Spermatophyta</taxon>
        <taxon>Magnoliopsida</taxon>
        <taxon>eudicotyledons</taxon>
        <taxon>Gunneridae</taxon>
        <taxon>Pentapetalae</taxon>
        <taxon>Dilleniales</taxon>
        <taxon>Dilleniaceae</taxon>
        <taxon>Dillenia</taxon>
    </lineage>
</organism>
<evidence type="ECO:0000256" key="2">
    <source>
        <dbReference type="ARBA" id="ARBA00024341"/>
    </source>
</evidence>